<sequence length="149" mass="16996">MIYPPISQVFARNACLDVLDQLRAYLRSKNENSIKHIGNMLSELGLDHITATFIKCVEEDMICHRCGEQVKLIDELFWDFSAATSARSWMMTGRCTTLPRALGSNFISKKCKKQLELDDICYCNDAKNKCHCNSRTCCTVTVKERGKFT</sequence>
<proteinExistence type="predicted"/>
<keyword evidence="1" id="KW-1185">Reference proteome</keyword>
<dbReference type="Proteomes" id="UP000887572">
    <property type="component" value="Unplaced"/>
</dbReference>
<organism evidence="1 2">
    <name type="scientific">Globodera rostochiensis</name>
    <name type="common">Golden nematode worm</name>
    <name type="synonym">Heterodera rostochiensis</name>
    <dbReference type="NCBI Taxonomy" id="31243"/>
    <lineage>
        <taxon>Eukaryota</taxon>
        <taxon>Metazoa</taxon>
        <taxon>Ecdysozoa</taxon>
        <taxon>Nematoda</taxon>
        <taxon>Chromadorea</taxon>
        <taxon>Rhabditida</taxon>
        <taxon>Tylenchina</taxon>
        <taxon>Tylenchomorpha</taxon>
        <taxon>Tylenchoidea</taxon>
        <taxon>Heteroderidae</taxon>
        <taxon>Heteroderinae</taxon>
        <taxon>Globodera</taxon>
    </lineage>
</organism>
<evidence type="ECO:0000313" key="1">
    <source>
        <dbReference type="Proteomes" id="UP000887572"/>
    </source>
</evidence>
<name>A0A914HSU4_GLORO</name>
<dbReference type="AlphaFoldDB" id="A0A914HSU4"/>
<reference evidence="2" key="1">
    <citation type="submission" date="2022-11" db="UniProtKB">
        <authorList>
            <consortium name="WormBaseParasite"/>
        </authorList>
    </citation>
    <scope>IDENTIFICATION</scope>
</reference>
<accession>A0A914HSU4</accession>
<protein>
    <submittedName>
        <fullName evidence="2">Uncharacterized protein</fullName>
    </submittedName>
</protein>
<evidence type="ECO:0000313" key="2">
    <source>
        <dbReference type="WBParaSite" id="Gr19_v10_g3648.t1"/>
    </source>
</evidence>
<dbReference type="WBParaSite" id="Gr19_v10_g3648.t1">
    <property type="protein sequence ID" value="Gr19_v10_g3648.t1"/>
    <property type="gene ID" value="Gr19_v10_g3648"/>
</dbReference>